<dbReference type="AlphaFoldDB" id="A0A8X6UHC4"/>
<evidence type="ECO:0000259" key="1">
    <source>
        <dbReference type="Pfam" id="PF00078"/>
    </source>
</evidence>
<dbReference type="CDD" id="cd01647">
    <property type="entry name" value="RT_LTR"/>
    <property type="match status" value="1"/>
</dbReference>
<dbReference type="PANTHER" id="PTHR33064:SF37">
    <property type="entry name" value="RIBONUCLEASE H"/>
    <property type="match status" value="1"/>
</dbReference>
<organism evidence="2 3">
    <name type="scientific">Nephila pilipes</name>
    <name type="common">Giant wood spider</name>
    <name type="synonym">Nephila maculata</name>
    <dbReference type="NCBI Taxonomy" id="299642"/>
    <lineage>
        <taxon>Eukaryota</taxon>
        <taxon>Metazoa</taxon>
        <taxon>Ecdysozoa</taxon>
        <taxon>Arthropoda</taxon>
        <taxon>Chelicerata</taxon>
        <taxon>Arachnida</taxon>
        <taxon>Araneae</taxon>
        <taxon>Araneomorphae</taxon>
        <taxon>Entelegynae</taxon>
        <taxon>Araneoidea</taxon>
        <taxon>Nephilidae</taxon>
        <taxon>Nephila</taxon>
    </lineage>
</organism>
<name>A0A8X6UHC4_NEPPI</name>
<dbReference type="FunFam" id="3.30.70.270:FF:000003">
    <property type="entry name" value="Transposon Ty3-G Gag-Pol polyprotein"/>
    <property type="match status" value="1"/>
</dbReference>
<dbReference type="InterPro" id="IPR051320">
    <property type="entry name" value="Viral_Replic_Matur_Polypro"/>
</dbReference>
<dbReference type="Gene3D" id="3.10.10.10">
    <property type="entry name" value="HIV Type 1 Reverse Transcriptase, subunit A, domain 1"/>
    <property type="match status" value="1"/>
</dbReference>
<keyword evidence="3" id="KW-1185">Reference proteome</keyword>
<dbReference type="InterPro" id="IPR000477">
    <property type="entry name" value="RT_dom"/>
</dbReference>
<dbReference type="Proteomes" id="UP000887013">
    <property type="component" value="Unassembled WGS sequence"/>
</dbReference>
<sequence length="128" mass="14975">MAPDNIEKTAITTPFWPFEFLRIPYGLRNATQAFQRFFHSTLQGLDFCFVYNDGFLIVSHNDDEHLSHLCQIFERLKEAGLIINAGKCRFDLLEVIYLGHKINAFGIEPTAERIKIIKEFFNQQQYKT</sequence>
<dbReference type="SUPFAM" id="SSF56672">
    <property type="entry name" value="DNA/RNA polymerases"/>
    <property type="match status" value="1"/>
</dbReference>
<dbReference type="EMBL" id="BMAW01080589">
    <property type="protein sequence ID" value="GFU20314.1"/>
    <property type="molecule type" value="Genomic_DNA"/>
</dbReference>
<gene>
    <name evidence="2" type="primary">pol</name>
    <name evidence="2" type="ORF">NPIL_704961</name>
</gene>
<feature type="domain" description="Reverse transcriptase" evidence="1">
    <location>
        <begin position="15"/>
        <end position="102"/>
    </location>
</feature>
<reference evidence="2" key="1">
    <citation type="submission" date="2020-08" db="EMBL/GenBank/DDBJ databases">
        <title>Multicomponent nature underlies the extraordinary mechanical properties of spider dragline silk.</title>
        <authorList>
            <person name="Kono N."/>
            <person name="Nakamura H."/>
            <person name="Mori M."/>
            <person name="Yoshida Y."/>
            <person name="Ohtoshi R."/>
            <person name="Malay A.D."/>
            <person name="Moran D.A.P."/>
            <person name="Tomita M."/>
            <person name="Numata K."/>
            <person name="Arakawa K."/>
        </authorList>
    </citation>
    <scope>NUCLEOTIDE SEQUENCE</scope>
</reference>
<dbReference type="OrthoDB" id="6538174at2759"/>
<dbReference type="PANTHER" id="PTHR33064">
    <property type="entry name" value="POL PROTEIN"/>
    <property type="match status" value="1"/>
</dbReference>
<dbReference type="InterPro" id="IPR043502">
    <property type="entry name" value="DNA/RNA_pol_sf"/>
</dbReference>
<dbReference type="Pfam" id="PF00078">
    <property type="entry name" value="RVT_1"/>
    <property type="match status" value="1"/>
</dbReference>
<dbReference type="GO" id="GO:0071897">
    <property type="term" value="P:DNA biosynthetic process"/>
    <property type="evidence" value="ECO:0007669"/>
    <property type="project" value="UniProtKB-ARBA"/>
</dbReference>
<proteinExistence type="predicted"/>
<evidence type="ECO:0000313" key="3">
    <source>
        <dbReference type="Proteomes" id="UP000887013"/>
    </source>
</evidence>
<protein>
    <submittedName>
        <fullName evidence="2">Retrovirus-related Pol polyprotein from transposon 17.6</fullName>
    </submittedName>
</protein>
<evidence type="ECO:0000313" key="2">
    <source>
        <dbReference type="EMBL" id="GFU20314.1"/>
    </source>
</evidence>
<dbReference type="InterPro" id="IPR043128">
    <property type="entry name" value="Rev_trsase/Diguanyl_cyclase"/>
</dbReference>
<dbReference type="Gene3D" id="3.30.70.270">
    <property type="match status" value="1"/>
</dbReference>
<comment type="caution">
    <text evidence="2">The sequence shown here is derived from an EMBL/GenBank/DDBJ whole genome shotgun (WGS) entry which is preliminary data.</text>
</comment>
<accession>A0A8X6UHC4</accession>